<gene>
    <name evidence="1" type="ORF">SAMN05216381_0840</name>
</gene>
<dbReference type="AlphaFoldDB" id="A0A1G7I001"/>
<accession>A0A1G7I001</accession>
<name>A0A1G7I001_9GAMM</name>
<evidence type="ECO:0000313" key="1">
    <source>
        <dbReference type="EMBL" id="SDF05694.1"/>
    </source>
</evidence>
<dbReference type="Proteomes" id="UP000243378">
    <property type="component" value="Unassembled WGS sequence"/>
</dbReference>
<proteinExistence type="predicted"/>
<reference evidence="1 2" key="1">
    <citation type="submission" date="2016-10" db="EMBL/GenBank/DDBJ databases">
        <authorList>
            <person name="de Groot N.N."/>
        </authorList>
    </citation>
    <scope>NUCLEOTIDE SEQUENCE [LARGE SCALE GENOMIC DNA]</scope>
    <source>
        <strain evidence="1 2">LMG 25475</strain>
    </source>
</reference>
<sequence>MANRSYIWNTATPGANPWNHLDGLNQGIEFVEIADASNRIPVPWLCCFRGAELNKVSIPLEPHDNGFQPEPLIFELPWIEVSTAQKNLQESLHIFQELTGDLLLGEGCWDYACIGLVDLPLPYLVLNPIDVFFMNDPLEEAEKFARCLHESSGSMELIKHLSFFNEYFPAYPAHDFYSLPFSELNHQARLESSRALDAAYLGKNNWYWHRAIEQKHTPPEPPVQNKVAREKKQWWRLW</sequence>
<dbReference type="RefSeq" id="WP_143024575.1">
    <property type="nucleotide sequence ID" value="NZ_FNBM01000001.1"/>
</dbReference>
<protein>
    <submittedName>
        <fullName evidence="1">Uncharacterized protein</fullName>
    </submittedName>
</protein>
<dbReference type="OrthoDB" id="7058472at2"/>
<organism evidence="1 2">
    <name type="scientific">Phytopseudomonas seleniipraecipitans</name>
    <dbReference type="NCBI Taxonomy" id="640205"/>
    <lineage>
        <taxon>Bacteria</taxon>
        <taxon>Pseudomonadati</taxon>
        <taxon>Pseudomonadota</taxon>
        <taxon>Gammaproteobacteria</taxon>
        <taxon>Pseudomonadales</taxon>
        <taxon>Pseudomonadaceae</taxon>
        <taxon>Phytopseudomonas</taxon>
    </lineage>
</organism>
<evidence type="ECO:0000313" key="2">
    <source>
        <dbReference type="Proteomes" id="UP000243378"/>
    </source>
</evidence>
<dbReference type="EMBL" id="FNBM01000001">
    <property type="protein sequence ID" value="SDF05694.1"/>
    <property type="molecule type" value="Genomic_DNA"/>
</dbReference>